<dbReference type="CDD" id="cd01852">
    <property type="entry name" value="AIG1"/>
    <property type="match status" value="1"/>
</dbReference>
<evidence type="ECO:0000256" key="4">
    <source>
        <dbReference type="SAM" id="Coils"/>
    </source>
</evidence>
<evidence type="ECO:0000256" key="3">
    <source>
        <dbReference type="ARBA" id="ARBA00023134"/>
    </source>
</evidence>
<evidence type="ECO:0000256" key="2">
    <source>
        <dbReference type="ARBA" id="ARBA00022741"/>
    </source>
</evidence>
<sequence length="316" mass="35990">MSGQELLKDMRIVLVGKTGVGKSAAANTILGRKAFKSELTPSSVTSQCEKTSDKVDERDVAMVDTPGLFDTRCSNDVIINEIGKCICLSSPGPHVFLVVIQLGRFTEEEQETVKILQKTFGPDSAKYMMVLFTNGDRLKNKTIEEYLKNSPERLRKLIQQCHGGYHVFNNEKMENRSQVTELLQKIDKLVVENGGCCYTNEMYREAEEGIEEEKRRILRMNEEERRRVEQELKDTYKGEALEKATEELRKQQERTAREKAEKDNSFLKKLAKYAQVAFKHLMEVVKEVAVETFVEALDIGVVGELIINVPELCTIQ</sequence>
<comment type="similarity">
    <text evidence="1">Belongs to the TRAFAC class TrmE-Era-EngA-EngB-Septin-like GTPase superfamily. AIG1/Toc34/Toc159-like paraseptin GTPase family. IAN subfamily.</text>
</comment>
<comment type="caution">
    <text evidence="6">The sequence shown here is derived from an EMBL/GenBank/DDBJ whole genome shotgun (WGS) entry which is preliminary data.</text>
</comment>
<dbReference type="PANTHER" id="PTHR10903:SF186">
    <property type="entry name" value="GTPASE IMAP FAMILY MEMBER 4-LIKE-RELATED"/>
    <property type="match status" value="1"/>
</dbReference>
<keyword evidence="3" id="KW-0342">GTP-binding</keyword>
<dbReference type="AlphaFoldDB" id="A0AAD7WNR6"/>
<keyword evidence="7" id="KW-1185">Reference proteome</keyword>
<dbReference type="InterPro" id="IPR027417">
    <property type="entry name" value="P-loop_NTPase"/>
</dbReference>
<dbReference type="PROSITE" id="PS51720">
    <property type="entry name" value="G_AIG1"/>
    <property type="match status" value="1"/>
</dbReference>
<dbReference type="GO" id="GO:0005525">
    <property type="term" value="F:GTP binding"/>
    <property type="evidence" value="ECO:0007669"/>
    <property type="project" value="UniProtKB-KW"/>
</dbReference>
<feature type="domain" description="AIG1-type G" evidence="5">
    <location>
        <begin position="7"/>
        <end position="207"/>
    </location>
</feature>
<proteinExistence type="inferred from homology"/>
<accession>A0AAD7WNR6</accession>
<dbReference type="PANTHER" id="PTHR10903">
    <property type="entry name" value="GTPASE, IMAP FAMILY MEMBER-RELATED"/>
    <property type="match status" value="1"/>
</dbReference>
<dbReference type="Gene3D" id="3.40.50.300">
    <property type="entry name" value="P-loop containing nucleotide triphosphate hydrolases"/>
    <property type="match status" value="1"/>
</dbReference>
<evidence type="ECO:0000256" key="1">
    <source>
        <dbReference type="ARBA" id="ARBA00008535"/>
    </source>
</evidence>
<reference evidence="6" key="1">
    <citation type="journal article" date="2023" name="Science">
        <title>Genome structures resolve the early diversification of teleost fishes.</title>
        <authorList>
            <person name="Parey E."/>
            <person name="Louis A."/>
            <person name="Montfort J."/>
            <person name="Bouchez O."/>
            <person name="Roques C."/>
            <person name="Iampietro C."/>
            <person name="Lluch J."/>
            <person name="Castinel A."/>
            <person name="Donnadieu C."/>
            <person name="Desvignes T."/>
            <person name="Floi Bucao C."/>
            <person name="Jouanno E."/>
            <person name="Wen M."/>
            <person name="Mejri S."/>
            <person name="Dirks R."/>
            <person name="Jansen H."/>
            <person name="Henkel C."/>
            <person name="Chen W.J."/>
            <person name="Zahm M."/>
            <person name="Cabau C."/>
            <person name="Klopp C."/>
            <person name="Thompson A.W."/>
            <person name="Robinson-Rechavi M."/>
            <person name="Braasch I."/>
            <person name="Lecointre G."/>
            <person name="Bobe J."/>
            <person name="Postlethwait J.H."/>
            <person name="Berthelot C."/>
            <person name="Roest Crollius H."/>
            <person name="Guiguen Y."/>
        </authorList>
    </citation>
    <scope>NUCLEOTIDE SEQUENCE</scope>
    <source>
        <strain evidence="6">NC1722</strain>
    </source>
</reference>
<dbReference type="SUPFAM" id="SSF52540">
    <property type="entry name" value="P-loop containing nucleoside triphosphate hydrolases"/>
    <property type="match status" value="1"/>
</dbReference>
<feature type="coiled-coil region" evidence="4">
    <location>
        <begin position="203"/>
        <end position="263"/>
    </location>
</feature>
<dbReference type="Proteomes" id="UP001221898">
    <property type="component" value="Unassembled WGS sequence"/>
</dbReference>
<dbReference type="Pfam" id="PF04548">
    <property type="entry name" value="AIG1"/>
    <property type="match status" value="1"/>
</dbReference>
<organism evidence="6 7">
    <name type="scientific">Aldrovandia affinis</name>
    <dbReference type="NCBI Taxonomy" id="143900"/>
    <lineage>
        <taxon>Eukaryota</taxon>
        <taxon>Metazoa</taxon>
        <taxon>Chordata</taxon>
        <taxon>Craniata</taxon>
        <taxon>Vertebrata</taxon>
        <taxon>Euteleostomi</taxon>
        <taxon>Actinopterygii</taxon>
        <taxon>Neopterygii</taxon>
        <taxon>Teleostei</taxon>
        <taxon>Notacanthiformes</taxon>
        <taxon>Halosauridae</taxon>
        <taxon>Aldrovandia</taxon>
    </lineage>
</organism>
<dbReference type="FunFam" id="3.40.50.300:FF:000366">
    <property type="entry name" value="GTPase, IMAP family member 2"/>
    <property type="match status" value="1"/>
</dbReference>
<evidence type="ECO:0000313" key="6">
    <source>
        <dbReference type="EMBL" id="KAJ8402794.1"/>
    </source>
</evidence>
<dbReference type="InterPro" id="IPR006703">
    <property type="entry name" value="G_AIG1"/>
</dbReference>
<protein>
    <recommendedName>
        <fullName evidence="5">AIG1-type G domain-containing protein</fullName>
    </recommendedName>
</protein>
<dbReference type="InterPro" id="IPR045058">
    <property type="entry name" value="GIMA/IAN/Toc"/>
</dbReference>
<evidence type="ECO:0000313" key="7">
    <source>
        <dbReference type="Proteomes" id="UP001221898"/>
    </source>
</evidence>
<keyword evidence="2" id="KW-0547">Nucleotide-binding</keyword>
<evidence type="ECO:0000259" key="5">
    <source>
        <dbReference type="PROSITE" id="PS51720"/>
    </source>
</evidence>
<name>A0AAD7WNR6_9TELE</name>
<keyword evidence="4" id="KW-0175">Coiled coil</keyword>
<dbReference type="EMBL" id="JAINUG010000062">
    <property type="protein sequence ID" value="KAJ8402794.1"/>
    <property type="molecule type" value="Genomic_DNA"/>
</dbReference>
<gene>
    <name evidence="6" type="ORF">AAFF_G00364660</name>
</gene>